<organism evidence="2 3">
    <name type="scientific">Holothuria leucospilota</name>
    <name type="common">Black long sea cucumber</name>
    <name type="synonym">Mertensiothuria leucospilota</name>
    <dbReference type="NCBI Taxonomy" id="206669"/>
    <lineage>
        <taxon>Eukaryota</taxon>
        <taxon>Metazoa</taxon>
        <taxon>Echinodermata</taxon>
        <taxon>Eleutherozoa</taxon>
        <taxon>Echinozoa</taxon>
        <taxon>Holothuroidea</taxon>
        <taxon>Aspidochirotacea</taxon>
        <taxon>Aspidochirotida</taxon>
        <taxon>Holothuriidae</taxon>
        <taxon>Holothuria</taxon>
    </lineage>
</organism>
<evidence type="ECO:0000313" key="3">
    <source>
        <dbReference type="Proteomes" id="UP001152320"/>
    </source>
</evidence>
<keyword evidence="3" id="KW-1185">Reference proteome</keyword>
<accession>A0A9Q0YQT0</accession>
<feature type="region of interest" description="Disordered" evidence="1">
    <location>
        <begin position="45"/>
        <end position="74"/>
    </location>
</feature>
<sequence length="74" mass="7968">MSSGCGVGMAELDMFTKNHDMVDVWRVQHPGLPVFTWHLPDGTGASRLMQSLSPSNPKSHGQQGGGSGNRTQIF</sequence>
<gene>
    <name evidence="2" type="ORF">HOLleu_34948</name>
</gene>
<dbReference type="EMBL" id="JAIZAY010000018">
    <property type="protein sequence ID" value="KAJ8024899.1"/>
    <property type="molecule type" value="Genomic_DNA"/>
</dbReference>
<dbReference type="Proteomes" id="UP001152320">
    <property type="component" value="Chromosome 18"/>
</dbReference>
<comment type="caution">
    <text evidence="2">The sequence shown here is derived from an EMBL/GenBank/DDBJ whole genome shotgun (WGS) entry which is preliminary data.</text>
</comment>
<evidence type="ECO:0000256" key="1">
    <source>
        <dbReference type="SAM" id="MobiDB-lite"/>
    </source>
</evidence>
<dbReference type="OrthoDB" id="6244150at2759"/>
<proteinExistence type="predicted"/>
<name>A0A9Q0YQT0_HOLLE</name>
<dbReference type="AlphaFoldDB" id="A0A9Q0YQT0"/>
<reference evidence="2" key="1">
    <citation type="submission" date="2021-10" db="EMBL/GenBank/DDBJ databases">
        <title>Tropical sea cucumber genome reveals ecological adaptation and Cuvierian tubules defense mechanism.</title>
        <authorList>
            <person name="Chen T."/>
        </authorList>
    </citation>
    <scope>NUCLEOTIDE SEQUENCE</scope>
    <source>
        <strain evidence="2">Nanhai2018</strain>
        <tissue evidence="2">Muscle</tissue>
    </source>
</reference>
<feature type="compositionally biased region" description="Polar residues" evidence="1">
    <location>
        <begin position="48"/>
        <end position="61"/>
    </location>
</feature>
<protein>
    <submittedName>
        <fullName evidence="2">Uncharacterized protein</fullName>
    </submittedName>
</protein>
<evidence type="ECO:0000313" key="2">
    <source>
        <dbReference type="EMBL" id="KAJ8024899.1"/>
    </source>
</evidence>